<evidence type="ECO:0000313" key="4">
    <source>
        <dbReference type="Proteomes" id="UP000197679"/>
    </source>
</evidence>
<dbReference type="KEGG" id="marh:Mia14_0671"/>
<feature type="transmembrane region" description="Helical" evidence="2">
    <location>
        <begin position="12"/>
        <end position="32"/>
    </location>
</feature>
<evidence type="ECO:0000256" key="1">
    <source>
        <dbReference type="SAM" id="MobiDB-lite"/>
    </source>
</evidence>
<protein>
    <submittedName>
        <fullName evidence="3">Membrane protein</fullName>
    </submittedName>
</protein>
<keyword evidence="2" id="KW-0472">Membrane</keyword>
<gene>
    <name evidence="3" type="ORF">Mia14_0671</name>
</gene>
<dbReference type="EMBL" id="CP019964">
    <property type="protein sequence ID" value="ASI13974.1"/>
    <property type="molecule type" value="Genomic_DNA"/>
</dbReference>
<organism evidence="3 4">
    <name type="scientific">Candidatus Mancarchaeum acidiphilum</name>
    <dbReference type="NCBI Taxonomy" id="1920749"/>
    <lineage>
        <taxon>Archaea</taxon>
        <taxon>Candidatus Micrarchaeota</taxon>
        <taxon>Candidatus Mancarchaeum</taxon>
    </lineage>
</organism>
<reference evidence="3 4" key="1">
    <citation type="journal article" date="2017" name="Nat. Commun.">
        <title>'ARMAN' archaea depend on association with euryarchaeal host in culture and in situ.</title>
        <authorList>
            <person name="Golyshina O."/>
            <person name="Toshchakov S."/>
            <person name="Makarova K."/>
            <person name="Gavrilov S."/>
            <person name="Korzhenkov A."/>
            <person name="La Cono V."/>
            <person name="Arcadi E."/>
            <person name="Nechitaylo T."/>
            <person name="Ferrer M."/>
            <person name="Kublanov I."/>
            <person name="Wolf Y."/>
            <person name="Yakimov M."/>
            <person name="Golyshin P."/>
            <person name="Slesarev A."/>
            <person name="Kozyavkin S."/>
        </authorList>
    </citation>
    <scope>NUCLEOTIDE SEQUENCE [LARGE SCALE GENOMIC DNA]</scope>
    <source>
        <strain evidence="3 4">Mia14</strain>
    </source>
</reference>
<accession>A0A218NNE7</accession>
<evidence type="ECO:0000256" key="2">
    <source>
        <dbReference type="SAM" id="Phobius"/>
    </source>
</evidence>
<keyword evidence="4" id="KW-1185">Reference proteome</keyword>
<feature type="region of interest" description="Disordered" evidence="1">
    <location>
        <begin position="252"/>
        <end position="283"/>
    </location>
</feature>
<sequence>MLNDWMKKKFLYVGIALILISIIIFGYIIHVVSSISSPSVQSKLGITNYTISKGGFESYNFTSNGNTSAFIAIMEEKVDFLIFNSSGYNLWIGNATLANAKNLEGRGTMLITLNSTNFTIPLPSSENVYYLSKSLNVTNLKKGLLPIGNYTSVFYNGPGSYSSNSSTNVVLTYLPSSKLSYLTGFFGNFAILGVVAIIAFIAGIILIIYSFFSKEKVLGSADIQGNVKSNGKGKGQNSQEDKYIDDLYKYVDNGNANKKPKSAKAAASKRSKKSSRPKQQEGS</sequence>
<feature type="compositionally biased region" description="Basic residues" evidence="1">
    <location>
        <begin position="258"/>
        <end position="276"/>
    </location>
</feature>
<keyword evidence="2" id="KW-0812">Transmembrane</keyword>
<keyword evidence="2" id="KW-1133">Transmembrane helix</keyword>
<name>A0A218NNE7_9ARCH</name>
<feature type="transmembrane region" description="Helical" evidence="2">
    <location>
        <begin position="185"/>
        <end position="212"/>
    </location>
</feature>
<evidence type="ECO:0000313" key="3">
    <source>
        <dbReference type="EMBL" id="ASI13974.1"/>
    </source>
</evidence>
<proteinExistence type="predicted"/>
<dbReference type="Proteomes" id="UP000197679">
    <property type="component" value="Chromosome"/>
</dbReference>
<dbReference type="AlphaFoldDB" id="A0A218NNE7"/>